<dbReference type="Pfam" id="PF00905">
    <property type="entry name" value="Transpeptidase"/>
    <property type="match status" value="1"/>
</dbReference>
<keyword evidence="6" id="KW-1185">Reference proteome</keyword>
<proteinExistence type="inferred from homology"/>
<protein>
    <submittedName>
        <fullName evidence="5">BlaR1 family beta-lactam sensor/signal transducer</fullName>
    </submittedName>
</protein>
<gene>
    <name evidence="5" type="ORF">ACFSCZ_10805</name>
</gene>
<feature type="transmembrane region" description="Helical" evidence="2">
    <location>
        <begin position="115"/>
        <end position="136"/>
    </location>
</feature>
<reference evidence="6" key="1">
    <citation type="journal article" date="2019" name="Int. J. Syst. Evol. Microbiol.">
        <title>The Global Catalogue of Microorganisms (GCM) 10K type strain sequencing project: providing services to taxonomists for standard genome sequencing and annotation.</title>
        <authorList>
            <consortium name="The Broad Institute Genomics Platform"/>
            <consortium name="The Broad Institute Genome Sequencing Center for Infectious Disease"/>
            <person name="Wu L."/>
            <person name="Ma J."/>
        </authorList>
    </citation>
    <scope>NUCLEOTIDE SEQUENCE [LARGE SCALE GENOMIC DNA]</scope>
    <source>
        <strain evidence="6">CGMCC 1.12295</strain>
    </source>
</reference>
<feature type="transmembrane region" description="Helical" evidence="2">
    <location>
        <begin position="6"/>
        <end position="30"/>
    </location>
</feature>
<dbReference type="EMBL" id="JBHUEO010000029">
    <property type="protein sequence ID" value="MFD1707221.1"/>
    <property type="molecule type" value="Genomic_DNA"/>
</dbReference>
<dbReference type="PANTHER" id="PTHR34978">
    <property type="entry name" value="POSSIBLE SENSOR-TRANSDUCER PROTEIN BLAR"/>
    <property type="match status" value="1"/>
</dbReference>
<dbReference type="Pfam" id="PF05569">
    <property type="entry name" value="Peptidase_M56"/>
    <property type="match status" value="1"/>
</dbReference>
<sequence length="599" mass="69086">MMTTFILRLLVSATVVSLLIITILLTKKCLKEHMSKQTHYKIWYFLFVPLLTSLFPGSVFPLTEIYQRAKGLFFMNNSYPFQHEKISSLNESHGANVVLLHDFAISVNKSTPDFVYYPFLTVWMVGMILLIGVAIYGNYQIYQIKKSAIPINNQKINEMLEVCKEAVGVKKKVWLKETSLVASPVTFGLLQPYILLPKNTREEFSLNELKYVLLHELTHQKSKDVLVNYLMLLLQTVYWFNPFVWWALKRMRIDRELACDASVLTILDESGYIEYGHTIIHFADKINGRAYSQLASGLGGTKKHIKQRIQSIANYTADSHSLKWKGKGICTVLGIFVICLLPLTAVIASPDDVYHFHAKNTVYEDLSSYFKGYHGSFVLYDADKEHYQIYNREMSEQRISPNSTYKIYSALFALEKNVISPTNNKLVWDGTAHSYKEWNRNHNLSTAMSSSANWYFQELDQKVGRKQLQSYFHKIKYGNENLSGNLDSYWIESTLKISPVEQVQLLYAMEENGFGFKQENIRAVKNAIFIDEQNHSRLYGKTGTGMVNEKTINGWFVGFVEKDDRTYYFAVNIQNKNGQANGRKAVEIARQILQDKHIY</sequence>
<keyword evidence="2" id="KW-1133">Transmembrane helix</keyword>
<dbReference type="InterPro" id="IPR012338">
    <property type="entry name" value="Beta-lactam/transpept-like"/>
</dbReference>
<keyword evidence="2" id="KW-0472">Membrane</keyword>
<comment type="similarity">
    <text evidence="1">Belongs to the peptidase M56 family.</text>
</comment>
<dbReference type="InterPro" id="IPR001460">
    <property type="entry name" value="PCN-bd_Tpept"/>
</dbReference>
<dbReference type="NCBIfam" id="NF000326">
    <property type="entry name" value="blaR1_generic"/>
    <property type="match status" value="1"/>
</dbReference>
<evidence type="ECO:0000259" key="4">
    <source>
        <dbReference type="Pfam" id="PF05569"/>
    </source>
</evidence>
<name>A0ABW4KIP5_9BACI</name>
<dbReference type="Gene3D" id="3.40.710.10">
    <property type="entry name" value="DD-peptidase/beta-lactamase superfamily"/>
    <property type="match status" value="1"/>
</dbReference>
<dbReference type="PANTHER" id="PTHR34978:SF3">
    <property type="entry name" value="SLR0241 PROTEIN"/>
    <property type="match status" value="1"/>
</dbReference>
<organism evidence="5 6">
    <name type="scientific">Siminovitchia sediminis</name>
    <dbReference type="NCBI Taxonomy" id="1274353"/>
    <lineage>
        <taxon>Bacteria</taxon>
        <taxon>Bacillati</taxon>
        <taxon>Bacillota</taxon>
        <taxon>Bacilli</taxon>
        <taxon>Bacillales</taxon>
        <taxon>Bacillaceae</taxon>
        <taxon>Siminovitchia</taxon>
    </lineage>
</organism>
<feature type="domain" description="Peptidase M56" evidence="4">
    <location>
        <begin position="15"/>
        <end position="312"/>
    </location>
</feature>
<evidence type="ECO:0000256" key="2">
    <source>
        <dbReference type="SAM" id="Phobius"/>
    </source>
</evidence>
<dbReference type="InterPro" id="IPR052173">
    <property type="entry name" value="Beta-lactam_resp_regulator"/>
</dbReference>
<accession>A0ABW4KIP5</accession>
<feature type="transmembrane region" description="Helical" evidence="2">
    <location>
        <begin position="226"/>
        <end position="248"/>
    </location>
</feature>
<dbReference type="InterPro" id="IPR008756">
    <property type="entry name" value="Peptidase_M56"/>
</dbReference>
<feature type="domain" description="Penicillin-binding protein transpeptidase" evidence="3">
    <location>
        <begin position="389"/>
        <end position="594"/>
    </location>
</feature>
<evidence type="ECO:0000256" key="1">
    <source>
        <dbReference type="ARBA" id="ARBA00011075"/>
    </source>
</evidence>
<dbReference type="RefSeq" id="WP_380773945.1">
    <property type="nucleotide sequence ID" value="NZ_JBHUEO010000029.1"/>
</dbReference>
<feature type="transmembrane region" description="Helical" evidence="2">
    <location>
        <begin position="42"/>
        <end position="62"/>
    </location>
</feature>
<evidence type="ECO:0000259" key="3">
    <source>
        <dbReference type="Pfam" id="PF00905"/>
    </source>
</evidence>
<keyword evidence="2" id="KW-0812">Transmembrane</keyword>
<evidence type="ECO:0000313" key="6">
    <source>
        <dbReference type="Proteomes" id="UP001597301"/>
    </source>
</evidence>
<dbReference type="Proteomes" id="UP001597301">
    <property type="component" value="Unassembled WGS sequence"/>
</dbReference>
<dbReference type="SUPFAM" id="SSF56601">
    <property type="entry name" value="beta-lactamase/transpeptidase-like"/>
    <property type="match status" value="1"/>
</dbReference>
<evidence type="ECO:0000313" key="5">
    <source>
        <dbReference type="EMBL" id="MFD1707221.1"/>
    </source>
</evidence>
<dbReference type="CDD" id="cd07341">
    <property type="entry name" value="M56_BlaR1_MecR1_like"/>
    <property type="match status" value="1"/>
</dbReference>
<comment type="caution">
    <text evidence="5">The sequence shown here is derived from an EMBL/GenBank/DDBJ whole genome shotgun (WGS) entry which is preliminary data.</text>
</comment>